<dbReference type="EMBL" id="CP002630">
    <property type="protein sequence ID" value="AEB12011.1"/>
    <property type="molecule type" value="Genomic_DNA"/>
</dbReference>
<dbReference type="InterPro" id="IPR052156">
    <property type="entry name" value="BCAA_Transport_ATP-bd_LivF"/>
</dbReference>
<dbReference type="InterPro" id="IPR003593">
    <property type="entry name" value="AAA+_ATPase"/>
</dbReference>
<evidence type="ECO:0000256" key="1">
    <source>
        <dbReference type="ARBA" id="ARBA00005417"/>
    </source>
</evidence>
<sequence length="242" mass="26190">MILEVENLTVRYGAVEAVRNVSFYVEEGEVVTLIGPNGAGKTTTLMALAGLLPAEGRATYRGRPALGRTTEALAADGLVLVPERRELFAELTVEDNLLLGAFTRYRRGERNLKASLEHVYGLFPRLAERRRQLAGTMSGGEQQMLAIGRALMAKPRLLMLDEPSLGLAPLIVQEIFRTLAQLKQHGTTILLVEQNAKAALALADRGYVLETGEIQLSGPAGELAQDPRVLESYLGLRAGGEA</sequence>
<dbReference type="STRING" id="869210.Marky_1271"/>
<dbReference type="PANTHER" id="PTHR43820:SF6">
    <property type="entry name" value="ABC TRANSPORTER ATP-BINDING PROTEIN"/>
    <property type="match status" value="1"/>
</dbReference>
<keyword evidence="4" id="KW-0067">ATP-binding</keyword>
<dbReference type="InterPro" id="IPR027417">
    <property type="entry name" value="P-loop_NTPase"/>
</dbReference>
<dbReference type="RefSeq" id="WP_013704058.1">
    <property type="nucleotide sequence ID" value="NC_015387.1"/>
</dbReference>
<evidence type="ECO:0000256" key="4">
    <source>
        <dbReference type="ARBA" id="ARBA00022840"/>
    </source>
</evidence>
<dbReference type="GO" id="GO:0015807">
    <property type="term" value="P:L-amino acid transport"/>
    <property type="evidence" value="ECO:0007669"/>
    <property type="project" value="TreeGrafter"/>
</dbReference>
<dbReference type="PROSITE" id="PS00211">
    <property type="entry name" value="ABC_TRANSPORTER_1"/>
    <property type="match status" value="1"/>
</dbReference>
<dbReference type="InterPro" id="IPR003439">
    <property type="entry name" value="ABC_transporter-like_ATP-bd"/>
</dbReference>
<evidence type="ECO:0000259" key="6">
    <source>
        <dbReference type="PROSITE" id="PS50893"/>
    </source>
</evidence>
<dbReference type="HOGENOM" id="CLU_000604_1_2_0"/>
<accession>F2NK40</accession>
<feature type="domain" description="ABC transporter" evidence="6">
    <location>
        <begin position="3"/>
        <end position="236"/>
    </location>
</feature>
<name>F2NK40_MARHT</name>
<keyword evidence="2" id="KW-0813">Transport</keyword>
<comment type="similarity">
    <text evidence="1">Belongs to the ABC transporter superfamily.</text>
</comment>
<evidence type="ECO:0000256" key="3">
    <source>
        <dbReference type="ARBA" id="ARBA00022741"/>
    </source>
</evidence>
<dbReference type="PANTHER" id="PTHR43820">
    <property type="entry name" value="HIGH-AFFINITY BRANCHED-CHAIN AMINO ACID TRANSPORT ATP-BINDING PROTEIN LIVF"/>
    <property type="match status" value="1"/>
</dbReference>
<dbReference type="PROSITE" id="PS50893">
    <property type="entry name" value="ABC_TRANSPORTER_2"/>
    <property type="match status" value="1"/>
</dbReference>
<dbReference type="Pfam" id="PF00005">
    <property type="entry name" value="ABC_tran"/>
    <property type="match status" value="1"/>
</dbReference>
<keyword evidence="8" id="KW-1185">Reference proteome</keyword>
<reference evidence="7 8" key="1">
    <citation type="journal article" date="2012" name="Stand. Genomic Sci.">
        <title>Complete genome sequence of the aerobic, heterotroph Marinithermus hydrothermalis type strain (T1(T)) from a deep-sea hydrothermal vent chimney.</title>
        <authorList>
            <person name="Copeland A."/>
            <person name="Gu W."/>
            <person name="Yasawong M."/>
            <person name="Lapidus A."/>
            <person name="Lucas S."/>
            <person name="Deshpande S."/>
            <person name="Pagani I."/>
            <person name="Tapia R."/>
            <person name="Cheng J.F."/>
            <person name="Goodwin L.A."/>
            <person name="Pitluck S."/>
            <person name="Liolios K."/>
            <person name="Ivanova N."/>
            <person name="Mavromatis K."/>
            <person name="Mikhailova N."/>
            <person name="Pati A."/>
            <person name="Chen A."/>
            <person name="Palaniappan K."/>
            <person name="Land M."/>
            <person name="Pan C."/>
            <person name="Brambilla E.M."/>
            <person name="Rohde M."/>
            <person name="Tindall B.J."/>
            <person name="Sikorski J."/>
            <person name="Goker M."/>
            <person name="Detter J.C."/>
            <person name="Bristow J."/>
            <person name="Eisen J.A."/>
            <person name="Markowitz V."/>
            <person name="Hugenholtz P."/>
            <person name="Kyrpides N.C."/>
            <person name="Klenk H.P."/>
            <person name="Woyke T."/>
        </authorList>
    </citation>
    <scope>NUCLEOTIDE SEQUENCE [LARGE SCALE GENOMIC DNA]</scope>
    <source>
        <strain evidence="8">DSM 14884 / JCM 11576 / T1</strain>
    </source>
</reference>
<dbReference type="KEGG" id="mhd:Marky_1271"/>
<dbReference type="GO" id="GO:0016887">
    <property type="term" value="F:ATP hydrolysis activity"/>
    <property type="evidence" value="ECO:0007669"/>
    <property type="project" value="InterPro"/>
</dbReference>
<evidence type="ECO:0000313" key="7">
    <source>
        <dbReference type="EMBL" id="AEB12011.1"/>
    </source>
</evidence>
<dbReference type="CDD" id="cd03224">
    <property type="entry name" value="ABC_TM1139_LivF_branched"/>
    <property type="match status" value="1"/>
</dbReference>
<dbReference type="Proteomes" id="UP000007030">
    <property type="component" value="Chromosome"/>
</dbReference>
<dbReference type="SMART" id="SM00382">
    <property type="entry name" value="AAA"/>
    <property type="match status" value="1"/>
</dbReference>
<keyword evidence="3" id="KW-0547">Nucleotide-binding</keyword>
<dbReference type="GO" id="GO:0005524">
    <property type="term" value="F:ATP binding"/>
    <property type="evidence" value="ECO:0007669"/>
    <property type="project" value="UniProtKB-KW"/>
</dbReference>
<dbReference type="AlphaFoldDB" id="F2NK40"/>
<dbReference type="EC" id="3.6.3.30" evidence="7"/>
<organism evidence="7 8">
    <name type="scientific">Marinithermus hydrothermalis (strain DSM 14884 / JCM 11576 / T1)</name>
    <dbReference type="NCBI Taxonomy" id="869210"/>
    <lineage>
        <taxon>Bacteria</taxon>
        <taxon>Thermotogati</taxon>
        <taxon>Deinococcota</taxon>
        <taxon>Deinococci</taxon>
        <taxon>Thermales</taxon>
        <taxon>Thermaceae</taxon>
        <taxon>Marinithermus</taxon>
    </lineage>
</organism>
<dbReference type="InterPro" id="IPR017871">
    <property type="entry name" value="ABC_transporter-like_CS"/>
</dbReference>
<evidence type="ECO:0000256" key="5">
    <source>
        <dbReference type="ARBA" id="ARBA00022970"/>
    </source>
</evidence>
<protein>
    <submittedName>
        <fullName evidence="7">Fe(3+)-transporting ATPase</fullName>
        <ecNumber evidence="7">3.6.3.30</ecNumber>
    </submittedName>
</protein>
<keyword evidence="5" id="KW-0029">Amino-acid transport</keyword>
<keyword evidence="7" id="KW-0378">Hydrolase</keyword>
<evidence type="ECO:0000313" key="8">
    <source>
        <dbReference type="Proteomes" id="UP000007030"/>
    </source>
</evidence>
<gene>
    <name evidence="7" type="ordered locus">Marky_1271</name>
</gene>
<dbReference type="GO" id="GO:0015658">
    <property type="term" value="F:branched-chain amino acid transmembrane transporter activity"/>
    <property type="evidence" value="ECO:0007669"/>
    <property type="project" value="TreeGrafter"/>
</dbReference>
<proteinExistence type="inferred from homology"/>
<dbReference type="Gene3D" id="3.40.50.300">
    <property type="entry name" value="P-loop containing nucleotide triphosphate hydrolases"/>
    <property type="match status" value="1"/>
</dbReference>
<dbReference type="SUPFAM" id="SSF52540">
    <property type="entry name" value="P-loop containing nucleoside triphosphate hydrolases"/>
    <property type="match status" value="1"/>
</dbReference>
<dbReference type="eggNOG" id="COG0410">
    <property type="taxonomic scope" value="Bacteria"/>
</dbReference>
<evidence type="ECO:0000256" key="2">
    <source>
        <dbReference type="ARBA" id="ARBA00022448"/>
    </source>
</evidence>